<evidence type="ECO:0000313" key="2">
    <source>
        <dbReference type="Proteomes" id="UP000515211"/>
    </source>
</evidence>
<dbReference type="Pfam" id="PF00226">
    <property type="entry name" value="DnaJ"/>
    <property type="match status" value="1"/>
</dbReference>
<dbReference type="PANTHER" id="PTHR46620:SF1">
    <property type="entry name" value="J DOMAIN-CONTAINING PROTEIN SPF31"/>
    <property type="match status" value="1"/>
</dbReference>
<keyword evidence="2" id="KW-1185">Reference proteome</keyword>
<sequence>MGETASPATSTIDDHLLLKNFFAEVSEAERDNEVARILSCFKLNPFEYLKLPFESSPDDVKKQYRKLPLMVCPDKCEHPQAKEAFGAPAKAQQLLLDQKKVS</sequence>
<dbReference type="AlphaFoldDB" id="A0A9C6TNG4"/>
<dbReference type="Gene3D" id="1.10.287.110">
    <property type="entry name" value="DnaJ domain"/>
    <property type="match status" value="1"/>
</dbReference>
<reference evidence="2" key="1">
    <citation type="journal article" date="2016" name="Nat. Genet.">
        <title>The genome sequences of Arachis duranensis and Arachis ipaensis, the diploid ancestors of cultivated peanut.</title>
        <authorList>
            <person name="Bertioli D.J."/>
            <person name="Cannon S.B."/>
            <person name="Froenicke L."/>
            <person name="Huang G."/>
            <person name="Farmer A.D."/>
            <person name="Cannon E.K."/>
            <person name="Liu X."/>
            <person name="Gao D."/>
            <person name="Clevenger J."/>
            <person name="Dash S."/>
            <person name="Ren L."/>
            <person name="Moretzsohn M.C."/>
            <person name="Shirasawa K."/>
            <person name="Huang W."/>
            <person name="Vidigal B."/>
            <person name="Abernathy B."/>
            <person name="Chu Y."/>
            <person name="Niederhuth C.E."/>
            <person name="Umale P."/>
            <person name="Araujo A.C."/>
            <person name="Kozik A."/>
            <person name="Kim K.D."/>
            <person name="Burow M.D."/>
            <person name="Varshney R.K."/>
            <person name="Wang X."/>
            <person name="Zhang X."/>
            <person name="Barkley N."/>
            <person name="Guimaraes P.M."/>
            <person name="Isobe S."/>
            <person name="Guo B."/>
            <person name="Liao B."/>
            <person name="Stalker H.T."/>
            <person name="Schmitz R.J."/>
            <person name="Scheffler B.E."/>
            <person name="Leal-Bertioli S.C."/>
            <person name="Xun X."/>
            <person name="Jackson S.A."/>
            <person name="Michelmore R."/>
            <person name="Ozias-Akins P."/>
        </authorList>
    </citation>
    <scope>NUCLEOTIDE SEQUENCE [LARGE SCALE GENOMIC DNA]</scope>
    <source>
        <strain evidence="2">cv. V14167</strain>
    </source>
</reference>
<dbReference type="Proteomes" id="UP000515211">
    <property type="component" value="Chromosome 2"/>
</dbReference>
<dbReference type="InterPro" id="IPR001623">
    <property type="entry name" value="DnaJ_domain"/>
</dbReference>
<name>A0A9C6TNG4_ARADU</name>
<dbReference type="PROSITE" id="PS50076">
    <property type="entry name" value="DNAJ_2"/>
    <property type="match status" value="1"/>
</dbReference>
<dbReference type="RefSeq" id="XP_052113859.1">
    <property type="nucleotide sequence ID" value="XM_052257899.1"/>
</dbReference>
<protein>
    <submittedName>
        <fullName evidence="3">Uncharacterized protein LOC127744978</fullName>
    </submittedName>
</protein>
<dbReference type="PANTHER" id="PTHR46620">
    <property type="entry name" value="J DOMAIN-CONTAINING PROTEIN SPF31"/>
    <property type="match status" value="1"/>
</dbReference>
<organism evidence="2 3">
    <name type="scientific">Arachis duranensis</name>
    <name type="common">Wild peanut</name>
    <dbReference type="NCBI Taxonomy" id="130453"/>
    <lineage>
        <taxon>Eukaryota</taxon>
        <taxon>Viridiplantae</taxon>
        <taxon>Streptophyta</taxon>
        <taxon>Embryophyta</taxon>
        <taxon>Tracheophyta</taxon>
        <taxon>Spermatophyta</taxon>
        <taxon>Magnoliopsida</taxon>
        <taxon>eudicotyledons</taxon>
        <taxon>Gunneridae</taxon>
        <taxon>Pentapetalae</taxon>
        <taxon>rosids</taxon>
        <taxon>fabids</taxon>
        <taxon>Fabales</taxon>
        <taxon>Fabaceae</taxon>
        <taxon>Papilionoideae</taxon>
        <taxon>50 kb inversion clade</taxon>
        <taxon>dalbergioids sensu lato</taxon>
        <taxon>Dalbergieae</taxon>
        <taxon>Pterocarpus clade</taxon>
        <taxon>Arachis</taxon>
    </lineage>
</organism>
<feature type="domain" description="J" evidence="1">
    <location>
        <begin position="44"/>
        <end position="100"/>
    </location>
</feature>
<dbReference type="SUPFAM" id="SSF46565">
    <property type="entry name" value="Chaperone J-domain"/>
    <property type="match status" value="1"/>
</dbReference>
<dbReference type="GeneID" id="127744978"/>
<dbReference type="PRINTS" id="PR00625">
    <property type="entry name" value="JDOMAIN"/>
</dbReference>
<accession>A0A9C6TNG4</accession>
<gene>
    <name evidence="3" type="primary">LOC127744978</name>
</gene>
<dbReference type="KEGG" id="adu:127744978"/>
<reference evidence="3" key="2">
    <citation type="submission" date="2025-08" db="UniProtKB">
        <authorList>
            <consortium name="RefSeq"/>
        </authorList>
    </citation>
    <scope>IDENTIFICATION</scope>
    <source>
        <tissue evidence="3">Whole plant</tissue>
    </source>
</reference>
<proteinExistence type="predicted"/>
<dbReference type="CDD" id="cd06257">
    <property type="entry name" value="DnaJ"/>
    <property type="match status" value="1"/>
</dbReference>
<evidence type="ECO:0000313" key="3">
    <source>
        <dbReference type="RefSeq" id="XP_052113859.1"/>
    </source>
</evidence>
<dbReference type="InterPro" id="IPR036869">
    <property type="entry name" value="J_dom_sf"/>
</dbReference>
<dbReference type="SMART" id="SM00271">
    <property type="entry name" value="DnaJ"/>
    <property type="match status" value="1"/>
</dbReference>
<evidence type="ECO:0000259" key="1">
    <source>
        <dbReference type="PROSITE" id="PS50076"/>
    </source>
</evidence>